<dbReference type="OrthoDB" id="3941538at2759"/>
<dbReference type="InterPro" id="IPR013149">
    <property type="entry name" value="ADH-like_C"/>
</dbReference>
<dbReference type="GO" id="GO:0008270">
    <property type="term" value="F:zinc ion binding"/>
    <property type="evidence" value="ECO:0007669"/>
    <property type="project" value="InterPro"/>
</dbReference>
<keyword evidence="3 6" id="KW-0479">Metal-binding</keyword>
<keyword evidence="7" id="KW-0472">Membrane</keyword>
<feature type="domain" description="Enoyl reductase (ER)" evidence="8">
    <location>
        <begin position="13"/>
        <end position="365"/>
    </location>
</feature>
<reference evidence="9" key="1">
    <citation type="submission" date="2018-08" db="EMBL/GenBank/DDBJ databases">
        <title>Draft genome sequence of azole-resistant Aspergillus thermomutatus (Neosartorya pseudofischeri) strain HMR AF 39, isolated from a human nasal aspirate.</title>
        <authorList>
            <person name="Parent-Michaud M."/>
            <person name="Dufresne P.J."/>
            <person name="Fournier E."/>
            <person name="Martineau C."/>
            <person name="Moreira S."/>
            <person name="Perkins V."/>
            <person name="De Repentigny L."/>
            <person name="Dufresne S.F."/>
        </authorList>
    </citation>
    <scope>NUCLEOTIDE SEQUENCE [LARGE SCALE GENOMIC DNA]</scope>
    <source>
        <strain evidence="9">HMR AF 39</strain>
    </source>
</reference>
<dbReference type="PANTHER" id="PTHR43161:SF23">
    <property type="entry name" value="(R,R)-BUTANEDIOL DEHYDROGENASE-RELATED"/>
    <property type="match status" value="1"/>
</dbReference>
<evidence type="ECO:0000256" key="4">
    <source>
        <dbReference type="ARBA" id="ARBA00022833"/>
    </source>
</evidence>
<dbReference type="InterPro" id="IPR002328">
    <property type="entry name" value="ADH_Zn_CS"/>
</dbReference>
<evidence type="ECO:0000256" key="7">
    <source>
        <dbReference type="SAM" id="Phobius"/>
    </source>
</evidence>
<evidence type="ECO:0000313" key="9">
    <source>
        <dbReference type="EMBL" id="RHZ55828.1"/>
    </source>
</evidence>
<comment type="similarity">
    <text evidence="2 6">Belongs to the zinc-containing alcohol dehydrogenase family.</text>
</comment>
<dbReference type="SUPFAM" id="SSF51735">
    <property type="entry name" value="NAD(P)-binding Rossmann-fold domains"/>
    <property type="match status" value="1"/>
</dbReference>
<dbReference type="Gene3D" id="3.40.50.720">
    <property type="entry name" value="NAD(P)-binding Rossmann-like Domain"/>
    <property type="match status" value="1"/>
</dbReference>
<proteinExistence type="inferred from homology"/>
<dbReference type="RefSeq" id="XP_026614501.1">
    <property type="nucleotide sequence ID" value="XM_026761424.1"/>
</dbReference>
<feature type="transmembrane region" description="Helical" evidence="7">
    <location>
        <begin position="181"/>
        <end position="203"/>
    </location>
</feature>
<dbReference type="PROSITE" id="PS00059">
    <property type="entry name" value="ADH_ZINC"/>
    <property type="match status" value="1"/>
</dbReference>
<dbReference type="InterPro" id="IPR020843">
    <property type="entry name" value="ER"/>
</dbReference>
<evidence type="ECO:0000256" key="2">
    <source>
        <dbReference type="ARBA" id="ARBA00008072"/>
    </source>
</evidence>
<dbReference type="InterPro" id="IPR011032">
    <property type="entry name" value="GroES-like_sf"/>
</dbReference>
<dbReference type="CDD" id="cd08233">
    <property type="entry name" value="butanediol_DH_like"/>
    <property type="match status" value="1"/>
</dbReference>
<accession>A0A397H1U5</accession>
<evidence type="ECO:0000256" key="3">
    <source>
        <dbReference type="ARBA" id="ARBA00022723"/>
    </source>
</evidence>
<dbReference type="GO" id="GO:0000721">
    <property type="term" value="F:(R,R)-butanediol dehydrogenase activity"/>
    <property type="evidence" value="ECO:0007669"/>
    <property type="project" value="TreeGrafter"/>
</dbReference>
<evidence type="ECO:0000259" key="8">
    <source>
        <dbReference type="SMART" id="SM00829"/>
    </source>
</evidence>
<evidence type="ECO:0000256" key="6">
    <source>
        <dbReference type="RuleBase" id="RU361277"/>
    </source>
</evidence>
<keyword evidence="7" id="KW-1133">Transmembrane helix</keyword>
<organism evidence="9 10">
    <name type="scientific">Aspergillus thermomutatus</name>
    <name type="common">Neosartorya pseudofischeri</name>
    <dbReference type="NCBI Taxonomy" id="41047"/>
    <lineage>
        <taxon>Eukaryota</taxon>
        <taxon>Fungi</taxon>
        <taxon>Dikarya</taxon>
        <taxon>Ascomycota</taxon>
        <taxon>Pezizomycotina</taxon>
        <taxon>Eurotiomycetes</taxon>
        <taxon>Eurotiomycetidae</taxon>
        <taxon>Eurotiales</taxon>
        <taxon>Aspergillaceae</taxon>
        <taxon>Aspergillus</taxon>
        <taxon>Aspergillus subgen. Fumigati</taxon>
    </lineage>
</organism>
<dbReference type="VEuPathDB" id="FungiDB:CDV56_107805"/>
<gene>
    <name evidence="9" type="ORF">CDV56_107805</name>
</gene>
<dbReference type="STRING" id="41047.A0A397H1U5"/>
<dbReference type="GeneID" id="38129779"/>
<dbReference type="SUPFAM" id="SSF50129">
    <property type="entry name" value="GroES-like"/>
    <property type="match status" value="1"/>
</dbReference>
<dbReference type="AlphaFoldDB" id="A0A397H1U5"/>
<name>A0A397H1U5_ASPTH</name>
<keyword evidence="10" id="KW-1185">Reference proteome</keyword>
<comment type="caution">
    <text evidence="9">The sequence shown here is derived from an EMBL/GenBank/DDBJ whole genome shotgun (WGS) entry which is preliminary data.</text>
</comment>
<dbReference type="Proteomes" id="UP000215305">
    <property type="component" value="Unassembled WGS sequence"/>
</dbReference>
<dbReference type="InterPro" id="IPR036291">
    <property type="entry name" value="NAD(P)-bd_dom_sf"/>
</dbReference>
<dbReference type="GO" id="GO:0034079">
    <property type="term" value="P:butanediol biosynthetic process"/>
    <property type="evidence" value="ECO:0007669"/>
    <property type="project" value="TreeGrafter"/>
</dbReference>
<dbReference type="GO" id="GO:0005737">
    <property type="term" value="C:cytoplasm"/>
    <property type="evidence" value="ECO:0007669"/>
    <property type="project" value="TreeGrafter"/>
</dbReference>
<keyword evidence="4 6" id="KW-0862">Zinc</keyword>
<dbReference type="Pfam" id="PF00107">
    <property type="entry name" value="ADH_zinc_N"/>
    <property type="match status" value="1"/>
</dbReference>
<evidence type="ECO:0000256" key="5">
    <source>
        <dbReference type="ARBA" id="ARBA00023002"/>
    </source>
</evidence>
<dbReference type="SMART" id="SM00829">
    <property type="entry name" value="PKS_ER"/>
    <property type="match status" value="1"/>
</dbReference>
<evidence type="ECO:0000313" key="10">
    <source>
        <dbReference type="Proteomes" id="UP000215305"/>
    </source>
</evidence>
<sequence>MTRDTMLALRLHGRQDIRLDTVPIPDCLSDQVRVRVAYCGICGSDIHECQAGPILAPQPQETNPHSGAKLPVILGHEISGTVVEVGADVEGIRIGQKVVVNPLLADPQIQAAACTSCLRGRFNTCKRATYYGINAPGGGFSGEISVNAANIVPVPDNVSLRAAALAEPLAVACHMIERSGFAAGDNILILGAGPIGLGLLILLRSKGAKKILISEVSDLRIDQAKRLGADIVINPVQESQVSDPVLRAVHELTDEGVDIAFDASGLQATLDTAIASVRPGGTIFNVAIHEKPLSLNLNALSLQEKHLTGGICYLRKDFEEVLSLQSSGRLPAEEMITSVVPLSNIIEGGFQELIVNKTKHVKMLIQPDI</sequence>
<dbReference type="EMBL" id="NKHU02000095">
    <property type="protein sequence ID" value="RHZ55828.1"/>
    <property type="molecule type" value="Genomic_DNA"/>
</dbReference>
<dbReference type="Pfam" id="PF08240">
    <property type="entry name" value="ADH_N"/>
    <property type="match status" value="1"/>
</dbReference>
<comment type="cofactor">
    <cofactor evidence="1 6">
        <name>Zn(2+)</name>
        <dbReference type="ChEBI" id="CHEBI:29105"/>
    </cofactor>
</comment>
<keyword evidence="5" id="KW-0560">Oxidoreductase</keyword>
<evidence type="ECO:0000256" key="1">
    <source>
        <dbReference type="ARBA" id="ARBA00001947"/>
    </source>
</evidence>
<dbReference type="Gene3D" id="3.90.180.10">
    <property type="entry name" value="Medium-chain alcohol dehydrogenases, catalytic domain"/>
    <property type="match status" value="1"/>
</dbReference>
<dbReference type="InterPro" id="IPR013154">
    <property type="entry name" value="ADH-like_N"/>
</dbReference>
<protein>
    <recommendedName>
        <fullName evidence="8">Enoyl reductase (ER) domain-containing protein</fullName>
    </recommendedName>
</protein>
<dbReference type="PANTHER" id="PTHR43161">
    <property type="entry name" value="SORBITOL DEHYDROGENASE"/>
    <property type="match status" value="1"/>
</dbReference>
<keyword evidence="7" id="KW-0812">Transmembrane</keyword>